<dbReference type="PROSITE" id="PS50931">
    <property type="entry name" value="HTH_LYSR"/>
    <property type="match status" value="1"/>
</dbReference>
<sequence>MRRHPISQIGLSRNLKLSQLLIFDRVVETGSILRAAHDLGLTQPAVTKVIQELEAALEGELFARTNRGVVPTDLGMVVGRRIKSLLSEFRHMSQELDQFRFGRAGHIVVGTLISASARLLPMAISRLKERAPSIRVTVREGPTAQMFPALATGELDIVVGRLPELELPIADAFPLEHHALFEDSLSIVVGARHALDIASVHSLRDLATAPWIFPTTESPLRISIERMFRNANLALPEDLIESLSVLTNLGLLLETPRVALMPRVAAAQFVHAGLLRIVDLPETGSFGTVGYSVRSNKDLSPAGDAFVECLREVAEASRAL</sequence>
<evidence type="ECO:0000256" key="2">
    <source>
        <dbReference type="ARBA" id="ARBA00023015"/>
    </source>
</evidence>
<dbReference type="GO" id="GO:0003700">
    <property type="term" value="F:DNA-binding transcription factor activity"/>
    <property type="evidence" value="ECO:0007669"/>
    <property type="project" value="InterPro"/>
</dbReference>
<comment type="similarity">
    <text evidence="1">Belongs to the LysR transcriptional regulatory family.</text>
</comment>
<dbReference type="Pfam" id="PF03466">
    <property type="entry name" value="LysR_substrate"/>
    <property type="match status" value="1"/>
</dbReference>
<dbReference type="InterPro" id="IPR036390">
    <property type="entry name" value="WH_DNA-bd_sf"/>
</dbReference>
<reference evidence="6 7" key="1">
    <citation type="submission" date="2019-03" db="EMBL/GenBank/DDBJ databases">
        <title>Paraburkholderia sp. 7MH5, isolated from subtropical forest soil.</title>
        <authorList>
            <person name="Gao Z.-H."/>
            <person name="Qiu L.-H."/>
        </authorList>
    </citation>
    <scope>NUCLEOTIDE SEQUENCE [LARGE SCALE GENOMIC DNA]</scope>
    <source>
        <strain evidence="6 7">7MH5</strain>
    </source>
</reference>
<proteinExistence type="inferred from homology"/>
<evidence type="ECO:0000313" key="6">
    <source>
        <dbReference type="EMBL" id="QBR01622.1"/>
    </source>
</evidence>
<dbReference type="Gene3D" id="1.10.10.10">
    <property type="entry name" value="Winged helix-like DNA-binding domain superfamily/Winged helix DNA-binding domain"/>
    <property type="match status" value="1"/>
</dbReference>
<evidence type="ECO:0000256" key="4">
    <source>
        <dbReference type="ARBA" id="ARBA00023163"/>
    </source>
</evidence>
<keyword evidence="2" id="KW-0805">Transcription regulation</keyword>
<keyword evidence="4" id="KW-0804">Transcription</keyword>
<dbReference type="InterPro" id="IPR000847">
    <property type="entry name" value="LysR_HTH_N"/>
</dbReference>
<dbReference type="InterPro" id="IPR050950">
    <property type="entry name" value="HTH-type_LysR_regulators"/>
</dbReference>
<dbReference type="SUPFAM" id="SSF46785">
    <property type="entry name" value="Winged helix' DNA-binding domain"/>
    <property type="match status" value="1"/>
</dbReference>
<dbReference type="PANTHER" id="PTHR30419:SF8">
    <property type="entry name" value="NITROGEN ASSIMILATION TRANSCRIPTIONAL ACTIVATOR-RELATED"/>
    <property type="match status" value="1"/>
</dbReference>
<dbReference type="KEGG" id="ppai:E1956_31135"/>
<dbReference type="RefSeq" id="WP_134756470.1">
    <property type="nucleotide sequence ID" value="NZ_CP038150.1"/>
</dbReference>
<keyword evidence="3" id="KW-0238">DNA-binding</keyword>
<dbReference type="OrthoDB" id="8627799at2"/>
<dbReference type="Pfam" id="PF00126">
    <property type="entry name" value="HTH_1"/>
    <property type="match status" value="1"/>
</dbReference>
<dbReference type="EMBL" id="CP038150">
    <property type="protein sequence ID" value="QBR01622.1"/>
    <property type="molecule type" value="Genomic_DNA"/>
</dbReference>
<dbReference type="PRINTS" id="PR00039">
    <property type="entry name" value="HTHLYSR"/>
</dbReference>
<dbReference type="Proteomes" id="UP000295727">
    <property type="component" value="Chromosome 3"/>
</dbReference>
<dbReference type="Gene3D" id="3.40.190.290">
    <property type="match status" value="1"/>
</dbReference>
<name>A0A4P7D4U0_9BURK</name>
<dbReference type="GO" id="GO:0005829">
    <property type="term" value="C:cytosol"/>
    <property type="evidence" value="ECO:0007669"/>
    <property type="project" value="TreeGrafter"/>
</dbReference>
<gene>
    <name evidence="6" type="ORF">E1956_31135</name>
</gene>
<keyword evidence="7" id="KW-1185">Reference proteome</keyword>
<feature type="domain" description="HTH lysR-type" evidence="5">
    <location>
        <begin position="15"/>
        <end position="72"/>
    </location>
</feature>
<organism evidence="6 7">
    <name type="scientific">Paraburkholderia pallida</name>
    <dbReference type="NCBI Taxonomy" id="2547399"/>
    <lineage>
        <taxon>Bacteria</taxon>
        <taxon>Pseudomonadati</taxon>
        <taxon>Pseudomonadota</taxon>
        <taxon>Betaproteobacteria</taxon>
        <taxon>Burkholderiales</taxon>
        <taxon>Burkholderiaceae</taxon>
        <taxon>Paraburkholderia</taxon>
    </lineage>
</organism>
<evidence type="ECO:0000256" key="3">
    <source>
        <dbReference type="ARBA" id="ARBA00023125"/>
    </source>
</evidence>
<protein>
    <submittedName>
        <fullName evidence="6">LysR family transcriptional regulator</fullName>
    </submittedName>
</protein>
<accession>A0A4P7D4U0</accession>
<dbReference type="AlphaFoldDB" id="A0A4P7D4U0"/>
<dbReference type="InterPro" id="IPR005119">
    <property type="entry name" value="LysR_subst-bd"/>
</dbReference>
<evidence type="ECO:0000313" key="7">
    <source>
        <dbReference type="Proteomes" id="UP000295727"/>
    </source>
</evidence>
<evidence type="ECO:0000256" key="1">
    <source>
        <dbReference type="ARBA" id="ARBA00009437"/>
    </source>
</evidence>
<dbReference type="InterPro" id="IPR036388">
    <property type="entry name" value="WH-like_DNA-bd_sf"/>
</dbReference>
<dbReference type="GO" id="GO:0003677">
    <property type="term" value="F:DNA binding"/>
    <property type="evidence" value="ECO:0007669"/>
    <property type="project" value="UniProtKB-KW"/>
</dbReference>
<evidence type="ECO:0000259" key="5">
    <source>
        <dbReference type="PROSITE" id="PS50931"/>
    </source>
</evidence>
<dbReference type="SUPFAM" id="SSF53850">
    <property type="entry name" value="Periplasmic binding protein-like II"/>
    <property type="match status" value="1"/>
</dbReference>
<dbReference type="PANTHER" id="PTHR30419">
    <property type="entry name" value="HTH-TYPE TRANSCRIPTIONAL REGULATOR YBHD"/>
    <property type="match status" value="1"/>
</dbReference>